<evidence type="ECO:0000313" key="4">
    <source>
        <dbReference type="EMBL" id="RKG89579.1"/>
    </source>
</evidence>
<dbReference type="AlphaFoldDB" id="A0A3A8J1G2"/>
<dbReference type="OrthoDB" id="3837807at2"/>
<dbReference type="InterPro" id="IPR013538">
    <property type="entry name" value="ASHA1/2-like_C"/>
</dbReference>
<dbReference type="SUPFAM" id="SSF55961">
    <property type="entry name" value="Bet v1-like"/>
    <property type="match status" value="1"/>
</dbReference>
<dbReference type="Pfam" id="PF08818">
    <property type="entry name" value="DUF1801"/>
    <property type="match status" value="1"/>
</dbReference>
<protein>
    <recommendedName>
        <fullName evidence="6">YdhG-like domain-containing protein</fullName>
    </recommendedName>
</protein>
<dbReference type="Gene3D" id="3.30.530.20">
    <property type="match status" value="1"/>
</dbReference>
<gene>
    <name evidence="4" type="ORF">D7V88_12345</name>
</gene>
<dbReference type="Pfam" id="PF08327">
    <property type="entry name" value="AHSA1"/>
    <property type="match status" value="1"/>
</dbReference>
<accession>A0A3A8J1G2</accession>
<sequence length="334" mass="36817">MATKTREPQPIDAYLADVADPAAKKTLRALRMQLRKLLPGATESISYRMPTFKVDGNAVAGFAFFKTHCGYYPFSGGVIPTLKAELDGYTTSKSGVTFPPDQPLPVTLVKKLVRARLAELATLGKKPAAAKKKALITERVTDAAVKEATGRDWKTWMRALDAAGAAELNHKQLVAHLAREVESSWWQQSISVAYEQARGKRVVGETATTGFQVGVVRTLPMTAPKLWAWLTTQPERWLGPGATLKLEAGSPYAVPKRRGAPGVQGEVRVVKPGQRLRMTWQPDGWKKPATLQFTLAPKPRGVAFQVHMEKLPDAKAREAMREHWSKLLTKMAKD</sequence>
<feature type="domain" description="YdhG-like" evidence="3">
    <location>
        <begin position="24"/>
        <end position="116"/>
    </location>
</feature>
<dbReference type="RefSeq" id="WP_120540836.1">
    <property type="nucleotide sequence ID" value="NZ_RAVZ01000066.1"/>
</dbReference>
<proteinExistence type="inferred from homology"/>
<reference evidence="5" key="1">
    <citation type="submission" date="2018-09" db="EMBL/GenBank/DDBJ databases">
        <authorList>
            <person name="Livingstone P.G."/>
            <person name="Whitworth D.E."/>
        </authorList>
    </citation>
    <scope>NUCLEOTIDE SEQUENCE [LARGE SCALE GENOMIC DNA]</scope>
    <source>
        <strain evidence="5">CA054A</strain>
    </source>
</reference>
<evidence type="ECO:0000259" key="3">
    <source>
        <dbReference type="Pfam" id="PF08818"/>
    </source>
</evidence>
<keyword evidence="5" id="KW-1185">Reference proteome</keyword>
<dbReference type="Gene3D" id="3.90.1150.200">
    <property type="match status" value="1"/>
</dbReference>
<dbReference type="SUPFAM" id="SSF159888">
    <property type="entry name" value="YdhG-like"/>
    <property type="match status" value="1"/>
</dbReference>
<dbReference type="Proteomes" id="UP000268094">
    <property type="component" value="Unassembled WGS sequence"/>
</dbReference>
<feature type="domain" description="Activator of Hsp90 ATPase homologue 1/2-like C-terminal" evidence="2">
    <location>
        <begin position="223"/>
        <end position="332"/>
    </location>
</feature>
<name>A0A3A8J1G2_9BACT</name>
<comment type="similarity">
    <text evidence="1">Belongs to the AHA1 family.</text>
</comment>
<dbReference type="InterPro" id="IPR014922">
    <property type="entry name" value="YdhG-like"/>
</dbReference>
<dbReference type="InterPro" id="IPR023393">
    <property type="entry name" value="START-like_dom_sf"/>
</dbReference>
<dbReference type="EMBL" id="RAVZ01000066">
    <property type="protein sequence ID" value="RKG89579.1"/>
    <property type="molecule type" value="Genomic_DNA"/>
</dbReference>
<evidence type="ECO:0000313" key="5">
    <source>
        <dbReference type="Proteomes" id="UP000268094"/>
    </source>
</evidence>
<dbReference type="CDD" id="cd07814">
    <property type="entry name" value="SRPBCC_CalC_Aha1-like"/>
    <property type="match status" value="1"/>
</dbReference>
<organism evidence="4 5">
    <name type="scientific">Corallococcus terminator</name>
    <dbReference type="NCBI Taxonomy" id="2316733"/>
    <lineage>
        <taxon>Bacteria</taxon>
        <taxon>Pseudomonadati</taxon>
        <taxon>Myxococcota</taxon>
        <taxon>Myxococcia</taxon>
        <taxon>Myxococcales</taxon>
        <taxon>Cystobacterineae</taxon>
        <taxon>Myxococcaceae</taxon>
        <taxon>Corallococcus</taxon>
    </lineage>
</organism>
<evidence type="ECO:0000256" key="1">
    <source>
        <dbReference type="ARBA" id="ARBA00006817"/>
    </source>
</evidence>
<comment type="caution">
    <text evidence="4">The sequence shown here is derived from an EMBL/GenBank/DDBJ whole genome shotgun (WGS) entry which is preliminary data.</text>
</comment>
<evidence type="ECO:0000259" key="2">
    <source>
        <dbReference type="Pfam" id="PF08327"/>
    </source>
</evidence>
<evidence type="ECO:0008006" key="6">
    <source>
        <dbReference type="Google" id="ProtNLM"/>
    </source>
</evidence>